<dbReference type="CDD" id="cd06580">
    <property type="entry name" value="TM_PBP1_transp_TpRbsC_like"/>
    <property type="match status" value="1"/>
</dbReference>
<dbReference type="InterPro" id="IPR001851">
    <property type="entry name" value="ABC_transp_permease"/>
</dbReference>
<dbReference type="KEGG" id="dtn:DTL3_0315"/>
<evidence type="ECO:0000313" key="8">
    <source>
        <dbReference type="Proteomes" id="UP000032809"/>
    </source>
</evidence>
<evidence type="ECO:0000256" key="6">
    <source>
        <dbReference type="SAM" id="Phobius"/>
    </source>
</evidence>
<keyword evidence="5 6" id="KW-0472">Membrane</keyword>
<reference evidence="8" key="1">
    <citation type="submission" date="2014-11" db="EMBL/GenBank/DDBJ databases">
        <authorList>
            <person name="Wibberg D."/>
        </authorList>
    </citation>
    <scope>NUCLEOTIDE SEQUENCE [LARGE SCALE GENOMIC DNA]</scope>
    <source>
        <strain evidence="8">L3</strain>
    </source>
</reference>
<feature type="transmembrane region" description="Helical" evidence="6">
    <location>
        <begin position="12"/>
        <end position="33"/>
    </location>
</feature>
<evidence type="ECO:0000256" key="2">
    <source>
        <dbReference type="ARBA" id="ARBA00022475"/>
    </source>
</evidence>
<dbReference type="Proteomes" id="UP000032809">
    <property type="component" value="Chromosome I"/>
</dbReference>
<feature type="transmembrane region" description="Helical" evidence="6">
    <location>
        <begin position="239"/>
        <end position="261"/>
    </location>
</feature>
<feature type="transmembrane region" description="Helical" evidence="6">
    <location>
        <begin position="39"/>
        <end position="61"/>
    </location>
</feature>
<comment type="subcellular location">
    <subcellularLocation>
        <location evidence="1">Cell membrane</location>
        <topology evidence="1">Multi-pass membrane protein</topology>
    </subcellularLocation>
</comment>
<dbReference type="GO" id="GO:0005886">
    <property type="term" value="C:plasma membrane"/>
    <property type="evidence" value="ECO:0007669"/>
    <property type="project" value="UniProtKB-SubCell"/>
</dbReference>
<dbReference type="EMBL" id="LN824141">
    <property type="protein sequence ID" value="CEP77646.1"/>
    <property type="molecule type" value="Genomic_DNA"/>
</dbReference>
<feature type="transmembrane region" description="Helical" evidence="6">
    <location>
        <begin position="94"/>
        <end position="116"/>
    </location>
</feature>
<dbReference type="PANTHER" id="PTHR43370">
    <property type="entry name" value="SUGAR ABC TRANSPORTER INTEGRAL MEMBRANE PROTEIN-RELATED"/>
    <property type="match status" value="1"/>
</dbReference>
<keyword evidence="3 6" id="KW-0812">Transmembrane</keyword>
<dbReference type="Pfam" id="PF02653">
    <property type="entry name" value="BPD_transp_2"/>
    <property type="match status" value="1"/>
</dbReference>
<evidence type="ECO:0000256" key="5">
    <source>
        <dbReference type="ARBA" id="ARBA00023136"/>
    </source>
</evidence>
<keyword evidence="2" id="KW-1003">Cell membrane</keyword>
<sequence>MVKVLQGIFTVSFFHAIFRVTTPILFASLAALISDVCGIVNVGIEGLMLISALTGVVISALTQSAWSGMIVGVIVSALFSLLLAYFHLKLKTNIILAGIALNLMASGGTVFVLAVLTGQKGVSTALNSRVLPDIRIPFIDKIPILGEILSNHNVLTYIAFISVPLVWYFMYRMPLGLKFRTIGENPEAARSVGINVHRLQYLALVLSGLFAGLAGVYMSMGYVSWFVRDMAAGRGFMGLAAAAMGGNKPFLVMLAALLFGIADALSNYLQSLRIPSEIVHMIPYLITVVFLTIYAIFLHHKKMKKITFSADDA</sequence>
<feature type="transmembrane region" description="Helical" evidence="6">
    <location>
        <begin position="201"/>
        <end position="227"/>
    </location>
</feature>
<keyword evidence="8" id="KW-1185">Reference proteome</keyword>
<dbReference type="PATRIC" id="fig|1006576.9.peg.314"/>
<dbReference type="PANTHER" id="PTHR43370:SF1">
    <property type="entry name" value="GUANOSINE ABC TRANSPORTER PERMEASE PROTEIN NUPQ"/>
    <property type="match status" value="1"/>
</dbReference>
<protein>
    <submittedName>
        <fullName evidence="7">Putative ABC-type transport system, permease component</fullName>
    </submittedName>
</protein>
<dbReference type="OrthoDB" id="9792579at2"/>
<feature type="transmembrane region" description="Helical" evidence="6">
    <location>
        <begin position="68"/>
        <end position="88"/>
    </location>
</feature>
<feature type="transmembrane region" description="Helical" evidence="6">
    <location>
        <begin position="154"/>
        <end position="171"/>
    </location>
</feature>
<keyword evidence="4 6" id="KW-1133">Transmembrane helix</keyword>
<proteinExistence type="predicted"/>
<name>A0A0C7NI50_DEFTU</name>
<feature type="transmembrane region" description="Helical" evidence="6">
    <location>
        <begin position="281"/>
        <end position="298"/>
    </location>
</feature>
<evidence type="ECO:0000256" key="4">
    <source>
        <dbReference type="ARBA" id="ARBA00022989"/>
    </source>
</evidence>
<dbReference type="HOGENOM" id="CLU_040769_1_1_0"/>
<gene>
    <name evidence="7" type="ORF">DTL3_0315</name>
</gene>
<accession>A0A0C7NI50</accession>
<dbReference type="RefSeq" id="WP_045087238.1">
    <property type="nucleotide sequence ID" value="NZ_LN824141.1"/>
</dbReference>
<dbReference type="GO" id="GO:0022857">
    <property type="term" value="F:transmembrane transporter activity"/>
    <property type="evidence" value="ECO:0007669"/>
    <property type="project" value="InterPro"/>
</dbReference>
<dbReference type="AlphaFoldDB" id="A0A0C7NI50"/>
<dbReference type="STRING" id="1006576.DTL3_0315"/>
<evidence type="ECO:0000256" key="1">
    <source>
        <dbReference type="ARBA" id="ARBA00004651"/>
    </source>
</evidence>
<evidence type="ECO:0000256" key="3">
    <source>
        <dbReference type="ARBA" id="ARBA00022692"/>
    </source>
</evidence>
<evidence type="ECO:0000313" key="7">
    <source>
        <dbReference type="EMBL" id="CEP77646.1"/>
    </source>
</evidence>
<organism evidence="7 8">
    <name type="scientific">Defluviitoga tunisiensis</name>
    <dbReference type="NCBI Taxonomy" id="1006576"/>
    <lineage>
        <taxon>Bacteria</taxon>
        <taxon>Thermotogati</taxon>
        <taxon>Thermotogota</taxon>
        <taxon>Thermotogae</taxon>
        <taxon>Petrotogales</taxon>
        <taxon>Petrotogaceae</taxon>
        <taxon>Defluviitoga</taxon>
    </lineage>
</organism>